<dbReference type="Proteomes" id="UP000036923">
    <property type="component" value="Unassembled WGS sequence"/>
</dbReference>
<reference evidence="3" key="1">
    <citation type="submission" date="2015-07" db="EMBL/GenBank/DDBJ databases">
        <title>Near-Complete Genome Sequence of the Cellulolytic Bacterium Bacteroides (Pseudobacteroides) cellulosolvens ATCC 35603.</title>
        <authorList>
            <person name="Dassa B."/>
            <person name="Utturkar S.M."/>
            <person name="Klingeman D.M."/>
            <person name="Hurt R.A."/>
            <person name="Keller M."/>
            <person name="Xu J."/>
            <person name="Reddy Y.H.K."/>
            <person name="Borovok I."/>
            <person name="Grinberg I.R."/>
            <person name="Lamed R."/>
            <person name="Zhivin O."/>
            <person name="Bayer E.A."/>
            <person name="Brown S.D."/>
        </authorList>
    </citation>
    <scope>NUCLEOTIDE SEQUENCE [LARGE SCALE GENOMIC DNA]</scope>
    <source>
        <strain evidence="3">DSM 2933</strain>
    </source>
</reference>
<organism evidence="2 3">
    <name type="scientific">Pseudobacteroides cellulosolvens ATCC 35603 = DSM 2933</name>
    <dbReference type="NCBI Taxonomy" id="398512"/>
    <lineage>
        <taxon>Bacteria</taxon>
        <taxon>Bacillati</taxon>
        <taxon>Bacillota</taxon>
        <taxon>Clostridia</taxon>
        <taxon>Eubacteriales</taxon>
        <taxon>Oscillospiraceae</taxon>
        <taxon>Pseudobacteroides</taxon>
    </lineage>
</organism>
<evidence type="ECO:0000313" key="3">
    <source>
        <dbReference type="Proteomes" id="UP000036923"/>
    </source>
</evidence>
<gene>
    <name evidence="2" type="ORF">Bccel_0209</name>
</gene>
<dbReference type="InterPro" id="IPR014756">
    <property type="entry name" value="Ig_E-set"/>
</dbReference>
<dbReference type="Gene3D" id="2.60.40.10">
    <property type="entry name" value="Immunoglobulins"/>
    <property type="match status" value="1"/>
</dbReference>
<dbReference type="SUPFAM" id="SSF81296">
    <property type="entry name" value="E set domains"/>
    <property type="match status" value="1"/>
</dbReference>
<dbReference type="RefSeq" id="WP_050752957.1">
    <property type="nucleotide sequence ID" value="NZ_LGTC01000001.1"/>
</dbReference>
<comment type="caution">
    <text evidence="2">The sequence shown here is derived from an EMBL/GenBank/DDBJ whole genome shotgun (WGS) entry which is preliminary data.</text>
</comment>
<dbReference type="STRING" id="398512.Bccel_0209"/>
<keyword evidence="1" id="KW-0136">Cellulose degradation</keyword>
<evidence type="ECO:0000313" key="2">
    <source>
        <dbReference type="EMBL" id="KNY24952.1"/>
    </source>
</evidence>
<proteinExistence type="predicted"/>
<dbReference type="AlphaFoldDB" id="A0A0L6JHJ5"/>
<dbReference type="GO" id="GO:0030245">
    <property type="term" value="P:cellulose catabolic process"/>
    <property type="evidence" value="ECO:0007669"/>
    <property type="project" value="UniProtKB-KW"/>
</dbReference>
<accession>A0A0L6JHJ5</accession>
<keyword evidence="3" id="KW-1185">Reference proteome</keyword>
<keyword evidence="1" id="KW-0119">Carbohydrate metabolism</keyword>
<keyword evidence="1" id="KW-0624">Polysaccharide degradation</keyword>
<dbReference type="InterPro" id="IPR013783">
    <property type="entry name" value="Ig-like_fold"/>
</dbReference>
<protein>
    <submittedName>
        <fullName evidence="2">Chitinase A domain protein</fullName>
    </submittedName>
</protein>
<dbReference type="EMBL" id="LGTC01000001">
    <property type="protein sequence ID" value="KNY24952.1"/>
    <property type="molecule type" value="Genomic_DNA"/>
</dbReference>
<evidence type="ECO:0000256" key="1">
    <source>
        <dbReference type="ARBA" id="ARBA00023001"/>
    </source>
</evidence>
<name>A0A0L6JHJ5_9FIRM</name>
<sequence length="71" mass="7873">MNMAGGNNGTVIVLYENDKIVLYKRHKDNSPNQQTESMSFKAKSKGTFKYRYKLLNAKGSASSETIAIAVN</sequence>